<evidence type="ECO:0000313" key="2">
    <source>
        <dbReference type="Proteomes" id="UP000261284"/>
    </source>
</evidence>
<evidence type="ECO:0000313" key="1">
    <source>
        <dbReference type="EMBL" id="RFM25596.1"/>
    </source>
</evidence>
<protein>
    <recommendedName>
        <fullName evidence="3">Type VI secretion system contractile sheath small subunit</fullName>
    </recommendedName>
</protein>
<proteinExistence type="predicted"/>
<accession>A0A3E1NC88</accession>
<dbReference type="OrthoDB" id="761425at2"/>
<evidence type="ECO:0008006" key="3">
    <source>
        <dbReference type="Google" id="ProtNLM"/>
    </source>
</evidence>
<organism evidence="1 2">
    <name type="scientific">Deminuibacter soli</name>
    <dbReference type="NCBI Taxonomy" id="2291815"/>
    <lineage>
        <taxon>Bacteria</taxon>
        <taxon>Pseudomonadati</taxon>
        <taxon>Bacteroidota</taxon>
        <taxon>Chitinophagia</taxon>
        <taxon>Chitinophagales</taxon>
        <taxon>Chitinophagaceae</taxon>
        <taxon>Deminuibacter</taxon>
    </lineage>
</organism>
<dbReference type="RefSeq" id="WP_116849909.1">
    <property type="nucleotide sequence ID" value="NZ_QTJU01000019.1"/>
</dbReference>
<reference evidence="1 2" key="1">
    <citation type="submission" date="2018-08" db="EMBL/GenBank/DDBJ databases">
        <title>Chitinophagaceae sp. K23C18032701, a novel bacterium isolated from forest soil.</title>
        <authorList>
            <person name="Wang C."/>
        </authorList>
    </citation>
    <scope>NUCLEOTIDE SEQUENCE [LARGE SCALE GENOMIC DNA]</scope>
    <source>
        <strain evidence="1 2">K23C18032701</strain>
    </source>
</reference>
<gene>
    <name evidence="1" type="ORF">DXN05_24265</name>
</gene>
<dbReference type="AlphaFoldDB" id="A0A3E1NC88"/>
<name>A0A3E1NC88_9BACT</name>
<sequence length="148" mass="16829">MFNYEIGGNERKIDASEAFVDISPNKTLFIQQLTDNEPIKPETVEGLKTVEDVFNHFKPRVEVAFEKVDGSEAPETLHFNHLGDFSARNITQQSDLLRNLSIEHDMYLNIIRQLKSNKTLKATLENPETKQAFADALANLAKELKENP</sequence>
<dbReference type="EMBL" id="QTJU01000019">
    <property type="protein sequence ID" value="RFM25596.1"/>
    <property type="molecule type" value="Genomic_DNA"/>
</dbReference>
<dbReference type="Proteomes" id="UP000261284">
    <property type="component" value="Unassembled WGS sequence"/>
</dbReference>
<keyword evidence="2" id="KW-1185">Reference proteome</keyword>
<comment type="caution">
    <text evidence="1">The sequence shown here is derived from an EMBL/GenBank/DDBJ whole genome shotgun (WGS) entry which is preliminary data.</text>
</comment>